<dbReference type="Pfam" id="PF00939">
    <property type="entry name" value="Na_sulph_symp"/>
    <property type="match status" value="1"/>
</dbReference>
<evidence type="ECO:0000313" key="6">
    <source>
        <dbReference type="EMBL" id="HIX20703.1"/>
    </source>
</evidence>
<feature type="transmembrane region" description="Helical" evidence="5">
    <location>
        <begin position="399"/>
        <end position="418"/>
    </location>
</feature>
<evidence type="ECO:0000313" key="7">
    <source>
        <dbReference type="Proteomes" id="UP000823964"/>
    </source>
</evidence>
<keyword evidence="3 5" id="KW-1133">Transmembrane helix</keyword>
<evidence type="ECO:0000256" key="2">
    <source>
        <dbReference type="ARBA" id="ARBA00022692"/>
    </source>
</evidence>
<sequence>MNSVKKNFIKILVVLLISASMFAIPFQSMGLDLNLLQTGVIALFVMAALMWILEPIPIWSTSVLVIALSLLCLSNKAFPIFKPDRYDAAAVNAIIDEVCAGGDQEAIATLKQNVKSRLTKKAKLDAEEVRLTLTQQTHESAERAMTRAAKAQKALAELAAQPAATPADPAAAAAQQDKAAALTAEAERMNAIARQMTAAADKLYTDAVSAKIKSVEVTNTMQQKSTMATFADPIIILFLGGFFLAAAATKFRLDINLAKVLLKPFGKDPKYVMLGLMCVTALFSMFMSNTATAAMMLAILSPVLALFSPNDRGRAAFALCIPIAANIGGIGTPIGTPPNAIALKAMQDMGLNVTFGKWMCFGIPFVIVMVFIAWLLLVKLFPIQQKEIELKMGGKFLKTPKAIIVYATFAITVILWVIGDQIGLDSNTIAIVPIAVFAVTQVITKDDLRQMSWETLWLVAGGFALGLALQDTNLASTLINAIPFASWDSNLLLIGASFICLFMATFMSHTATASLLMPIMGAVAGSMMSGGSMEPAGAIGLLCSVAFASSLGMALPISTPPNALAYATGLVESKGMAITGTILCIIGVILSIALMIFLGSIGFFATAS</sequence>
<feature type="transmembrane region" description="Helical" evidence="5">
    <location>
        <begin position="491"/>
        <end position="524"/>
    </location>
</feature>
<dbReference type="InterPro" id="IPR001898">
    <property type="entry name" value="SLC13A/DASS"/>
</dbReference>
<feature type="transmembrane region" description="Helical" evidence="5">
    <location>
        <begin position="536"/>
        <end position="557"/>
    </location>
</feature>
<dbReference type="Proteomes" id="UP000823964">
    <property type="component" value="Unassembled WGS sequence"/>
</dbReference>
<comment type="caution">
    <text evidence="6">The sequence shown here is derived from an EMBL/GenBank/DDBJ whole genome shotgun (WGS) entry which is preliminary data.</text>
</comment>
<keyword evidence="2 5" id="KW-0812">Transmembrane</keyword>
<evidence type="ECO:0000256" key="4">
    <source>
        <dbReference type="ARBA" id="ARBA00023136"/>
    </source>
</evidence>
<gene>
    <name evidence="6" type="ORF">H9862_08905</name>
</gene>
<evidence type="ECO:0000256" key="5">
    <source>
        <dbReference type="SAM" id="Phobius"/>
    </source>
</evidence>
<dbReference type="CDD" id="cd01115">
    <property type="entry name" value="SLC13_permease"/>
    <property type="match status" value="1"/>
</dbReference>
<feature type="transmembrane region" description="Helical" evidence="5">
    <location>
        <begin position="230"/>
        <end position="251"/>
    </location>
</feature>
<feature type="transmembrane region" description="Helical" evidence="5">
    <location>
        <begin position="271"/>
        <end position="304"/>
    </location>
</feature>
<name>A0A9D1VCL2_9BACT</name>
<proteinExistence type="predicted"/>
<evidence type="ECO:0000256" key="1">
    <source>
        <dbReference type="ARBA" id="ARBA00004141"/>
    </source>
</evidence>
<keyword evidence="4 5" id="KW-0472">Membrane</keyword>
<dbReference type="EMBL" id="DXFQ01000169">
    <property type="protein sequence ID" value="HIX20703.1"/>
    <property type="molecule type" value="Genomic_DNA"/>
</dbReference>
<protein>
    <submittedName>
        <fullName evidence="6">SLC13 family permease</fullName>
    </submittedName>
</protein>
<accession>A0A9D1VCL2</accession>
<feature type="transmembrane region" description="Helical" evidence="5">
    <location>
        <begin position="355"/>
        <end position="378"/>
    </location>
</feature>
<feature type="transmembrane region" description="Helical" evidence="5">
    <location>
        <begin position="424"/>
        <end position="444"/>
    </location>
</feature>
<organism evidence="6 7">
    <name type="scientific">Candidatus Akkermansia intestinigallinarum</name>
    <dbReference type="NCBI Taxonomy" id="2838431"/>
    <lineage>
        <taxon>Bacteria</taxon>
        <taxon>Pseudomonadati</taxon>
        <taxon>Verrucomicrobiota</taxon>
        <taxon>Verrucomicrobiia</taxon>
        <taxon>Verrucomicrobiales</taxon>
        <taxon>Akkermansiaceae</taxon>
        <taxon>Akkermansia</taxon>
    </lineage>
</organism>
<dbReference type="NCBIfam" id="TIGR00785">
    <property type="entry name" value="dass"/>
    <property type="match status" value="1"/>
</dbReference>
<reference evidence="6" key="2">
    <citation type="submission" date="2021-04" db="EMBL/GenBank/DDBJ databases">
        <authorList>
            <person name="Gilroy R."/>
        </authorList>
    </citation>
    <scope>NUCLEOTIDE SEQUENCE</scope>
    <source>
        <strain evidence="6">14975</strain>
    </source>
</reference>
<dbReference type="GO" id="GO:0005315">
    <property type="term" value="F:phosphate transmembrane transporter activity"/>
    <property type="evidence" value="ECO:0007669"/>
    <property type="project" value="TreeGrafter"/>
</dbReference>
<feature type="transmembrane region" description="Helical" evidence="5">
    <location>
        <begin position="456"/>
        <end position="479"/>
    </location>
</feature>
<dbReference type="AlphaFoldDB" id="A0A9D1VCL2"/>
<comment type="subcellular location">
    <subcellularLocation>
        <location evidence="1">Membrane</location>
        <topology evidence="1">Multi-pass membrane protein</topology>
    </subcellularLocation>
</comment>
<evidence type="ECO:0000256" key="3">
    <source>
        <dbReference type="ARBA" id="ARBA00022989"/>
    </source>
</evidence>
<dbReference type="PANTHER" id="PTHR10283:SF92">
    <property type="entry name" value="LOW-AFFINITY PHOSPHATE TRANSPORTER PHO91"/>
    <property type="match status" value="1"/>
</dbReference>
<dbReference type="PANTHER" id="PTHR10283">
    <property type="entry name" value="SOLUTE CARRIER FAMILY 13 MEMBER"/>
    <property type="match status" value="1"/>
</dbReference>
<feature type="transmembrane region" description="Helical" evidence="5">
    <location>
        <begin position="316"/>
        <end position="335"/>
    </location>
</feature>
<feature type="transmembrane region" description="Helical" evidence="5">
    <location>
        <begin position="577"/>
        <end position="605"/>
    </location>
</feature>
<reference evidence="6" key="1">
    <citation type="journal article" date="2021" name="PeerJ">
        <title>Extensive microbial diversity within the chicken gut microbiome revealed by metagenomics and culture.</title>
        <authorList>
            <person name="Gilroy R."/>
            <person name="Ravi A."/>
            <person name="Getino M."/>
            <person name="Pursley I."/>
            <person name="Horton D.L."/>
            <person name="Alikhan N.F."/>
            <person name="Baker D."/>
            <person name="Gharbi K."/>
            <person name="Hall N."/>
            <person name="Watson M."/>
            <person name="Adriaenssens E.M."/>
            <person name="Foster-Nyarko E."/>
            <person name="Jarju S."/>
            <person name="Secka A."/>
            <person name="Antonio M."/>
            <person name="Oren A."/>
            <person name="Chaudhuri R.R."/>
            <person name="La Ragione R."/>
            <person name="Hildebrand F."/>
            <person name="Pallen M.J."/>
        </authorList>
    </citation>
    <scope>NUCLEOTIDE SEQUENCE</scope>
    <source>
        <strain evidence="6">14975</strain>
    </source>
</reference>
<dbReference type="GO" id="GO:0005886">
    <property type="term" value="C:plasma membrane"/>
    <property type="evidence" value="ECO:0007669"/>
    <property type="project" value="TreeGrafter"/>
</dbReference>
<feature type="transmembrane region" description="Helical" evidence="5">
    <location>
        <begin position="40"/>
        <end position="73"/>
    </location>
</feature>